<sequence length="61" mass="6704">MHFFTLKNSAILSVTATLYLAACTHTAQASNVVKTVTNGALTPRVYGQWCGLWRCDARSTR</sequence>
<dbReference type="OrthoDB" id="61573at2"/>
<evidence type="ECO:0000256" key="1">
    <source>
        <dbReference type="SAM" id="SignalP"/>
    </source>
</evidence>
<feature type="chain" id="PRO_5023938432" evidence="1">
    <location>
        <begin position="30"/>
        <end position="61"/>
    </location>
</feature>
<keyword evidence="1" id="KW-0732">Signal</keyword>
<feature type="signal peptide" evidence="1">
    <location>
        <begin position="1"/>
        <end position="29"/>
    </location>
</feature>
<dbReference type="AlphaFoldDB" id="A0A5J6WKT9"/>
<evidence type="ECO:0000313" key="3">
    <source>
        <dbReference type="Proteomes" id="UP000327424"/>
    </source>
</evidence>
<evidence type="ECO:0000313" key="2">
    <source>
        <dbReference type="EMBL" id="QFI38786.1"/>
    </source>
</evidence>
<dbReference type="RefSeq" id="WP_081588300.1">
    <property type="nucleotide sequence ID" value="NZ_ALOE01000002.1"/>
</dbReference>
<dbReference type="Proteomes" id="UP000327424">
    <property type="component" value="Chromosome"/>
</dbReference>
<dbReference type="EMBL" id="CP044399">
    <property type="protein sequence ID" value="QFI38786.1"/>
    <property type="molecule type" value="Genomic_DNA"/>
</dbReference>
<gene>
    <name evidence="2" type="ORF">FR932_13465</name>
</gene>
<reference evidence="2 3" key="1">
    <citation type="submission" date="2019-09" db="EMBL/GenBank/DDBJ databases">
        <title>Hybrid Assembly of the complete Genome of the Deep-Sea Bacterium Moritella marina from long Nanopore and Illumina reads.</title>
        <authorList>
            <person name="Magin S."/>
            <person name="Georgoulis A."/>
            <person name="Papadimitriou K."/>
            <person name="Iliakis G."/>
            <person name="Vorgias C.E."/>
        </authorList>
    </citation>
    <scope>NUCLEOTIDE SEQUENCE [LARGE SCALE GENOMIC DNA]</scope>
    <source>
        <strain evidence="2 3">MP-1</strain>
    </source>
</reference>
<organism evidence="2 3">
    <name type="scientific">Moritella marina ATCC 15381</name>
    <dbReference type="NCBI Taxonomy" id="1202962"/>
    <lineage>
        <taxon>Bacteria</taxon>
        <taxon>Pseudomonadati</taxon>
        <taxon>Pseudomonadota</taxon>
        <taxon>Gammaproteobacteria</taxon>
        <taxon>Alteromonadales</taxon>
        <taxon>Moritellaceae</taxon>
        <taxon>Moritella</taxon>
    </lineage>
</organism>
<protein>
    <submittedName>
        <fullName evidence="2">Uncharacterized protein</fullName>
    </submittedName>
</protein>
<name>A0A5J6WKT9_MORMI</name>
<dbReference type="KEGG" id="mmaa:FR932_13465"/>
<accession>A0A5J6WKT9</accession>
<proteinExistence type="predicted"/>
<keyword evidence="3" id="KW-1185">Reference proteome</keyword>